<dbReference type="CDD" id="cd03784">
    <property type="entry name" value="GT1_Gtf-like"/>
    <property type="match status" value="1"/>
</dbReference>
<dbReference type="RefSeq" id="WP_030402457.1">
    <property type="nucleotide sequence ID" value="NZ_BBOK01000010.1"/>
</dbReference>
<evidence type="ECO:0000259" key="6">
    <source>
        <dbReference type="Pfam" id="PF21036"/>
    </source>
</evidence>
<dbReference type="InterPro" id="IPR050426">
    <property type="entry name" value="Glycosyltransferase_28"/>
</dbReference>
<dbReference type="SUPFAM" id="SSF53756">
    <property type="entry name" value="UDP-Glycosyltransferase/glycogen phosphorylase"/>
    <property type="match status" value="1"/>
</dbReference>
<evidence type="ECO:0000256" key="4">
    <source>
        <dbReference type="ARBA" id="ARBA00023194"/>
    </source>
</evidence>
<sequence>MRVLFAVYGAKTHFYNVVPMAWALRAAGHEVCVASQPEIVDAITRTGLPAVAVGEEVDLRLRSGAGGDDHVTSGSSWRDLNAGVTETRPEELTWDYVLGTFTIACSMHYEHATGGRPMLDDLVEFARHWRPDLVIWDAMTFAGPVAARACGAAHARMLFGIDYIGRMYGDYATQLAAQPPERRDDPVGDWQAGRLARFGCPWDDTLATEMMTGQWTIDPTPPWMQFPLDLPFTPVRYLPFNGPTAVPDWVHEPPKRPRVCLTLGMTAREVLGGDLFSTAQMLQALAELDIELVATLDAGQLAELDTLPDNVRVTDFVPLNDLLPSCSAIVHHGGFGTLGNALAHGVPQIIAPGRYWDEVRFGERLADRGAGLLLDYERLSGDGLRNQLDAHMLKNQINRLLGEPSFQENAALIREELLATPSPHDLVAELEELTAHHRD</sequence>
<dbReference type="InterPro" id="IPR048284">
    <property type="entry name" value="EryCIII-like_N"/>
</dbReference>
<dbReference type="InterPro" id="IPR010610">
    <property type="entry name" value="EryCIII-like_C"/>
</dbReference>
<organism evidence="7 8">
    <name type="scientific">Streptomyces ardesiacus</name>
    <dbReference type="NCBI Taxonomy" id="285564"/>
    <lineage>
        <taxon>Bacteria</taxon>
        <taxon>Bacillati</taxon>
        <taxon>Actinomycetota</taxon>
        <taxon>Actinomycetes</taxon>
        <taxon>Kitasatosporales</taxon>
        <taxon>Streptomycetaceae</taxon>
        <taxon>Streptomyces</taxon>
    </lineage>
</organism>
<dbReference type="InterPro" id="IPR002213">
    <property type="entry name" value="UDP_glucos_trans"/>
</dbReference>
<comment type="similarity">
    <text evidence="1">Belongs to the glycosyltransferase 28 family.</text>
</comment>
<evidence type="ECO:0000256" key="3">
    <source>
        <dbReference type="ARBA" id="ARBA00022679"/>
    </source>
</evidence>
<dbReference type="Gene3D" id="3.40.50.2000">
    <property type="entry name" value="Glycogen Phosphorylase B"/>
    <property type="match status" value="2"/>
</dbReference>
<dbReference type="NCBIfam" id="TIGR04516">
    <property type="entry name" value="glycosyl_450act"/>
    <property type="match status" value="1"/>
</dbReference>
<feature type="domain" description="Erythromycin biosynthesis protein CIII-like C-terminal" evidence="5">
    <location>
        <begin position="280"/>
        <end position="433"/>
    </location>
</feature>
<protein>
    <submittedName>
        <fullName evidence="7">Activator-dependent family glycosyltransferase</fullName>
    </submittedName>
</protein>
<evidence type="ECO:0000256" key="2">
    <source>
        <dbReference type="ARBA" id="ARBA00022676"/>
    </source>
</evidence>
<dbReference type="Pfam" id="PF21036">
    <property type="entry name" value="EryCIII-like_N"/>
    <property type="match status" value="1"/>
</dbReference>
<dbReference type="PANTHER" id="PTHR48050:SF13">
    <property type="entry name" value="STEROL 3-BETA-GLUCOSYLTRANSFERASE UGT80A2"/>
    <property type="match status" value="1"/>
</dbReference>
<comment type="caution">
    <text evidence="7">The sequence shown here is derived from an EMBL/GenBank/DDBJ whole genome shotgun (WGS) entry which is preliminary data.</text>
</comment>
<keyword evidence="4" id="KW-0045">Antibiotic biosynthesis</keyword>
<gene>
    <name evidence="7" type="ORF">ACIQFM_25930</name>
</gene>
<evidence type="ECO:0000256" key="1">
    <source>
        <dbReference type="ARBA" id="ARBA00006962"/>
    </source>
</evidence>
<dbReference type="PANTHER" id="PTHR48050">
    <property type="entry name" value="STEROL 3-BETA-GLUCOSYLTRANSFERASE"/>
    <property type="match status" value="1"/>
</dbReference>
<keyword evidence="2" id="KW-0328">Glycosyltransferase</keyword>
<keyword evidence="3" id="KW-0808">Transferase</keyword>
<feature type="domain" description="Erythromycin biosynthesis protein CIII-like N-terminal" evidence="6">
    <location>
        <begin position="22"/>
        <end position="264"/>
    </location>
</feature>
<dbReference type="InterPro" id="IPR030953">
    <property type="entry name" value="Glycosyl_450act"/>
</dbReference>
<dbReference type="GeneID" id="95508057"/>
<name>A0ABW8HFZ7_9ACTN</name>
<proteinExistence type="inferred from homology"/>
<evidence type="ECO:0000313" key="7">
    <source>
        <dbReference type="EMBL" id="MFJ6039685.1"/>
    </source>
</evidence>
<dbReference type="Pfam" id="PF06722">
    <property type="entry name" value="EryCIII-like_C"/>
    <property type="match status" value="1"/>
</dbReference>
<accession>A0ABW8HFZ7</accession>
<evidence type="ECO:0000313" key="8">
    <source>
        <dbReference type="Proteomes" id="UP001617907"/>
    </source>
</evidence>
<dbReference type="EMBL" id="JBIVPC010000015">
    <property type="protein sequence ID" value="MFJ6039685.1"/>
    <property type="molecule type" value="Genomic_DNA"/>
</dbReference>
<dbReference type="Proteomes" id="UP001617907">
    <property type="component" value="Unassembled WGS sequence"/>
</dbReference>
<keyword evidence="8" id="KW-1185">Reference proteome</keyword>
<reference evidence="7 8" key="1">
    <citation type="submission" date="2024-10" db="EMBL/GenBank/DDBJ databases">
        <title>The Natural Products Discovery Center: Release of the First 8490 Sequenced Strains for Exploring Actinobacteria Biosynthetic Diversity.</title>
        <authorList>
            <person name="Kalkreuter E."/>
            <person name="Kautsar S.A."/>
            <person name="Yang D."/>
            <person name="Bader C.D."/>
            <person name="Teijaro C.N."/>
            <person name="Fluegel L."/>
            <person name="Davis C.M."/>
            <person name="Simpson J.R."/>
            <person name="Lauterbach L."/>
            <person name="Steele A.D."/>
            <person name="Gui C."/>
            <person name="Meng S."/>
            <person name="Li G."/>
            <person name="Viehrig K."/>
            <person name="Ye F."/>
            <person name="Su P."/>
            <person name="Kiefer A.F."/>
            <person name="Nichols A."/>
            <person name="Cepeda A.J."/>
            <person name="Yan W."/>
            <person name="Fan B."/>
            <person name="Jiang Y."/>
            <person name="Adhikari A."/>
            <person name="Zheng C.-J."/>
            <person name="Schuster L."/>
            <person name="Cowan T.M."/>
            <person name="Smanski M.J."/>
            <person name="Chevrette M.G."/>
            <person name="De Carvalho L.P.S."/>
            <person name="Shen B."/>
        </authorList>
    </citation>
    <scope>NUCLEOTIDE SEQUENCE [LARGE SCALE GENOMIC DNA]</scope>
    <source>
        <strain evidence="7 8">NPDC093086</strain>
    </source>
</reference>
<evidence type="ECO:0000259" key="5">
    <source>
        <dbReference type="Pfam" id="PF06722"/>
    </source>
</evidence>